<dbReference type="Proteomes" id="UP000004892">
    <property type="component" value="Unassembled WGS sequence"/>
</dbReference>
<dbReference type="SUPFAM" id="SSF49464">
    <property type="entry name" value="Carboxypeptidase regulatory domain-like"/>
    <property type="match status" value="1"/>
</dbReference>
<keyword evidence="13" id="KW-1185">Reference proteome</keyword>
<dbReference type="InterPro" id="IPR039426">
    <property type="entry name" value="TonB-dep_rcpt-like"/>
</dbReference>
<dbReference type="PATRIC" id="fig|742817.3.peg.176"/>
<keyword evidence="3 8" id="KW-1134">Transmembrane beta strand</keyword>
<dbReference type="Gene3D" id="2.40.170.20">
    <property type="entry name" value="TonB-dependent receptor, beta-barrel domain"/>
    <property type="match status" value="1"/>
</dbReference>
<evidence type="ECO:0000256" key="3">
    <source>
        <dbReference type="ARBA" id="ARBA00022452"/>
    </source>
</evidence>
<evidence type="ECO:0000256" key="2">
    <source>
        <dbReference type="ARBA" id="ARBA00022448"/>
    </source>
</evidence>
<accession>H1DCW3</accession>
<comment type="caution">
    <text evidence="12">The sequence shown here is derived from an EMBL/GenBank/DDBJ whole genome shotgun (WGS) entry which is preliminary data.</text>
</comment>
<dbReference type="Gene3D" id="2.60.40.1120">
    <property type="entry name" value="Carboxypeptidase-like, regulatory domain"/>
    <property type="match status" value="1"/>
</dbReference>
<dbReference type="InterPro" id="IPR012910">
    <property type="entry name" value="Plug_dom"/>
</dbReference>
<dbReference type="Pfam" id="PF00593">
    <property type="entry name" value="TonB_dep_Rec_b-barrel"/>
    <property type="match status" value="1"/>
</dbReference>
<dbReference type="Gene3D" id="3.55.50.30">
    <property type="match status" value="1"/>
</dbReference>
<dbReference type="InterPro" id="IPR000531">
    <property type="entry name" value="Beta-barrel_TonB"/>
</dbReference>
<dbReference type="PROSITE" id="PS52016">
    <property type="entry name" value="TONB_DEPENDENT_REC_3"/>
    <property type="match status" value="1"/>
</dbReference>
<name>H1DCW3_9BACT</name>
<feature type="domain" description="TonB-dependent receptor-like beta-barrel" evidence="10">
    <location>
        <begin position="690"/>
        <end position="972"/>
    </location>
</feature>
<comment type="subcellular location">
    <subcellularLocation>
        <location evidence="1 8">Cell outer membrane</location>
        <topology evidence="1 8">Multi-pass membrane protein</topology>
    </subcellularLocation>
</comment>
<dbReference type="eggNOG" id="COG4206">
    <property type="taxonomic scope" value="Bacteria"/>
</dbReference>
<evidence type="ECO:0000256" key="5">
    <source>
        <dbReference type="ARBA" id="ARBA00023077"/>
    </source>
</evidence>
<proteinExistence type="inferred from homology"/>
<dbReference type="Gene3D" id="2.170.130.10">
    <property type="entry name" value="TonB-dependent receptor, plug domain"/>
    <property type="match status" value="1"/>
</dbReference>
<dbReference type="EMBL" id="ADMC01000001">
    <property type="protein sequence ID" value="EHP51168.1"/>
    <property type="molecule type" value="Genomic_DNA"/>
</dbReference>
<dbReference type="FunFam" id="2.60.40.1120:FF:000003">
    <property type="entry name" value="Outer membrane protein Omp121"/>
    <property type="match status" value="1"/>
</dbReference>
<dbReference type="AlphaFoldDB" id="H1DCW3"/>
<dbReference type="Pfam" id="PF07715">
    <property type="entry name" value="Plug"/>
    <property type="match status" value="1"/>
</dbReference>
<evidence type="ECO:0000259" key="10">
    <source>
        <dbReference type="Pfam" id="PF00593"/>
    </source>
</evidence>
<sequence length="1217" mass="136532">MEKIRKLKALSEKISGKVWHVSQLMFLLTVGLTCQVSANVSAQVVHLQAREHTLQAIFNEVEKQAGLLTFFSNNELDMRRTVRLQKKDFTIKELYQVILEGTQLQAEIINNYVVIRPAPPALPQTQPKERTLTGQVTDDKGEPLPGVTIMVLETTTGTSTDLDGKYSLKVKPGSTLKFSFVGMKEQIIRIGDKDILNVVLKPDSETLEEVVVTGMAQMDKRLFTGATDQLNAGEVIVQGMPDVSRALEGRSAGVTVQNVSGTFGTAPKIRVRGATSIYGSSRPLWVVDGVVMEDVVELGADDLSSGDAVTLISSAIAGLSSDDIESFQILKDGSATSIYGARAMAGVIVVTTKKGKAGVSHINYSGEFTVRMVPSYTTFNIMNSQDQMRVYKEMQEKGWLGFAKTYRASESGVYGKMYQLINTYDPVSGSWELANTPEACYQYLGEAERRNTNWFKELFKNSLAQNHSISLSSGTEKAQYYTSLSLYHDPGWSKASSVNRYTANVNASFNILPNLSINLISNGSYRKQKAPGTLSQQIDVVSGEVKRDFDINPYSYALNTSRALAAKDKSGYVYYTRNYAPFNILNELDNNYIDLNMVDLKFQGELKWKILSGLEAKVLGAVKYQNSSQEHNVRDNSNQALAYRAMADATIRDANPFLYKDPDIAYSLPISILPKGGIYKRTNYKMFGIDFRATLSYNKIFRETHIFNFFGGMETSSIERQETWFNGLGYQYEMGGNPFFDYNAFKQLAEENGQYYDNVTTTARNVAFFGTATYSFRGKYTLNGTLRYEGSNKLGKSKSSRWLPTWNTALAWNVHEESFFESLEPALSHLTLRASYSLTADRGPAFVSNSRAIYTSYSPYRPSSTVKESGIQISSLENSELTYEKKHELNLGADLGFLDNRINFTLDYYTRNNYDLIGLTSTQGAGGETQKYANVASMKSRGVEFTLSTKNIQTKDFSWSTDFIFSKNKNEVTKLDTRSRVIDLITGNGFALKNYPVRSLFSMPFRGLNKNGLPLFLNHKGDITITDINFQEMDNLSFLKYEGPTEPTITGSFGNIFTYKNFRLNIFITYSFGNVIRLDPVFSNSYSDLDAMPKEFKNRWMLPGDEAFTNIPVIASKRQNKDIPNLSYAYNAYNYSDARIADGGFIRMKEISLSYNFPEKWISRLKLNNLQLKVQTTNPFLIYADSKLNGQDPEFFRSGGVSAPVPKQFTFTLKFGF</sequence>
<evidence type="ECO:0000256" key="6">
    <source>
        <dbReference type="ARBA" id="ARBA00023136"/>
    </source>
</evidence>
<dbReference type="InterPro" id="IPR023996">
    <property type="entry name" value="TonB-dep_OMP_SusC/RagA"/>
</dbReference>
<keyword evidence="4 8" id="KW-0812">Transmembrane</keyword>
<keyword evidence="6 8" id="KW-0472">Membrane</keyword>
<evidence type="ECO:0000313" key="12">
    <source>
        <dbReference type="EMBL" id="EHP51168.1"/>
    </source>
</evidence>
<evidence type="ECO:0000256" key="4">
    <source>
        <dbReference type="ARBA" id="ARBA00022692"/>
    </source>
</evidence>
<dbReference type="InterPro" id="IPR036942">
    <property type="entry name" value="Beta-barrel_TonB_sf"/>
</dbReference>
<evidence type="ECO:0000256" key="1">
    <source>
        <dbReference type="ARBA" id="ARBA00004571"/>
    </source>
</evidence>
<dbReference type="NCBIfam" id="TIGR04057">
    <property type="entry name" value="SusC_RagA_signa"/>
    <property type="match status" value="1"/>
</dbReference>
<dbReference type="HOGENOM" id="CLU_004317_0_1_10"/>
<keyword evidence="5 9" id="KW-0798">TonB box</keyword>
<dbReference type="NCBIfam" id="TIGR04056">
    <property type="entry name" value="OMP_RagA_SusC"/>
    <property type="match status" value="1"/>
</dbReference>
<feature type="domain" description="TonB-dependent receptor plug" evidence="11">
    <location>
        <begin position="223"/>
        <end position="347"/>
    </location>
</feature>
<evidence type="ECO:0000256" key="7">
    <source>
        <dbReference type="ARBA" id="ARBA00023237"/>
    </source>
</evidence>
<evidence type="ECO:0000259" key="11">
    <source>
        <dbReference type="Pfam" id="PF07715"/>
    </source>
</evidence>
<keyword evidence="2 8" id="KW-0813">Transport</keyword>
<dbReference type="Pfam" id="PF13715">
    <property type="entry name" value="CarbopepD_reg_2"/>
    <property type="match status" value="1"/>
</dbReference>
<keyword evidence="7 8" id="KW-0998">Cell outer membrane</keyword>
<comment type="similarity">
    <text evidence="8 9">Belongs to the TonB-dependent receptor family.</text>
</comment>
<dbReference type="SUPFAM" id="SSF56935">
    <property type="entry name" value="Porins"/>
    <property type="match status" value="1"/>
</dbReference>
<evidence type="ECO:0000256" key="9">
    <source>
        <dbReference type="RuleBase" id="RU003357"/>
    </source>
</evidence>
<dbReference type="InterPro" id="IPR008969">
    <property type="entry name" value="CarboxyPept-like_regulatory"/>
</dbReference>
<reference evidence="12 13" key="1">
    <citation type="submission" date="2012-01" db="EMBL/GenBank/DDBJ databases">
        <title>The Genome Sequence of Odoribacter laneus YIT 12061.</title>
        <authorList>
            <consortium name="The Broad Institute Genome Sequencing Platform"/>
            <person name="Earl A."/>
            <person name="Ward D."/>
            <person name="Feldgarden M."/>
            <person name="Gevers D."/>
            <person name="Morotomi M."/>
            <person name="Young S.K."/>
            <person name="Zeng Q."/>
            <person name="Gargeya S."/>
            <person name="Fitzgerald M."/>
            <person name="Haas B."/>
            <person name="Abouelleil A."/>
            <person name="Alvarado L."/>
            <person name="Arachchi H.M."/>
            <person name="Berlin A."/>
            <person name="Chapman S.B."/>
            <person name="Gearin G."/>
            <person name="Goldberg J."/>
            <person name="Griggs A."/>
            <person name="Gujja S."/>
            <person name="Hansen M."/>
            <person name="Heiman D."/>
            <person name="Howarth C."/>
            <person name="Larimer J."/>
            <person name="Lui A."/>
            <person name="MacDonald P.J.P."/>
            <person name="McCowen C."/>
            <person name="Montmayeur A."/>
            <person name="Murphy C."/>
            <person name="Neiman D."/>
            <person name="Pearson M."/>
            <person name="Priest M."/>
            <person name="Roberts A."/>
            <person name="Saif S."/>
            <person name="Shea T."/>
            <person name="Sisk P."/>
            <person name="Stolte C."/>
            <person name="Sykes S."/>
            <person name="Wortman J."/>
            <person name="Nusbaum C."/>
            <person name="Birren B."/>
        </authorList>
    </citation>
    <scope>NUCLEOTIDE SEQUENCE [LARGE SCALE GENOMIC DNA]</scope>
    <source>
        <strain evidence="12 13">YIT 12061</strain>
    </source>
</reference>
<gene>
    <name evidence="12" type="ORF">HMPREF9449_00170</name>
</gene>
<organism evidence="12 13">
    <name type="scientific">Odoribacter laneus YIT 12061</name>
    <dbReference type="NCBI Taxonomy" id="742817"/>
    <lineage>
        <taxon>Bacteria</taxon>
        <taxon>Pseudomonadati</taxon>
        <taxon>Bacteroidota</taxon>
        <taxon>Bacteroidia</taxon>
        <taxon>Bacteroidales</taxon>
        <taxon>Odoribacteraceae</taxon>
        <taxon>Odoribacter</taxon>
    </lineage>
</organism>
<evidence type="ECO:0000256" key="8">
    <source>
        <dbReference type="PROSITE-ProRule" id="PRU01360"/>
    </source>
</evidence>
<dbReference type="GO" id="GO:0009279">
    <property type="term" value="C:cell outer membrane"/>
    <property type="evidence" value="ECO:0007669"/>
    <property type="project" value="UniProtKB-SubCell"/>
</dbReference>
<dbReference type="STRING" id="742817.HMPREF9449_00170"/>
<dbReference type="InterPro" id="IPR023997">
    <property type="entry name" value="TonB-dep_OMP_SusC/RagA_CS"/>
</dbReference>
<dbReference type="InterPro" id="IPR037066">
    <property type="entry name" value="Plug_dom_sf"/>
</dbReference>
<evidence type="ECO:0000313" key="13">
    <source>
        <dbReference type="Proteomes" id="UP000004892"/>
    </source>
</evidence>
<protein>
    <submittedName>
        <fullName evidence="12">SusC/RagA family TonB-linked outer membrane protein</fullName>
    </submittedName>
</protein>